<protein>
    <submittedName>
        <fullName evidence="1">Uncharacterized protein</fullName>
    </submittedName>
</protein>
<accession>A0A395HAG8</accession>
<dbReference type="OrthoDB" id="4509637at2759"/>
<dbReference type="EMBL" id="KZ824428">
    <property type="protein sequence ID" value="RAL03194.1"/>
    <property type="molecule type" value="Genomic_DNA"/>
</dbReference>
<organism evidence="1 2">
    <name type="scientific">Aspergillus ibericus CBS 121593</name>
    <dbReference type="NCBI Taxonomy" id="1448316"/>
    <lineage>
        <taxon>Eukaryota</taxon>
        <taxon>Fungi</taxon>
        <taxon>Dikarya</taxon>
        <taxon>Ascomycota</taxon>
        <taxon>Pezizomycotina</taxon>
        <taxon>Eurotiomycetes</taxon>
        <taxon>Eurotiomycetidae</taxon>
        <taxon>Eurotiales</taxon>
        <taxon>Aspergillaceae</taxon>
        <taxon>Aspergillus</taxon>
        <taxon>Aspergillus subgen. Circumdati</taxon>
    </lineage>
</organism>
<evidence type="ECO:0000313" key="1">
    <source>
        <dbReference type="EMBL" id="RAL03194.1"/>
    </source>
</evidence>
<keyword evidence="2" id="KW-1185">Reference proteome</keyword>
<sequence>MGIAESKMLAHKALAACAAVEKEDKGTLDHVSFWQDKEASRAAKKIIKHLPRHIRGTQGRQNAADRASTRRLSKIVVPDVVRDLKKIPAGGVGQKHLHNYTNTALAQDTALFEQLTLQCPLAGCYMIVVDTEKKKDLNIIRLRLLYVLFHRLNLETQRRFGQAVSDRLAQIIHASGLVTDTLETVEGRLGSWIDRGARYELLANDLGGLGVLFVLPDDVPESVWVKDLPKNANNKRRISMLQMMEMRDVNTASEGFNEIADAEIRNLWDPIMISINAVMELPPVHCPDPGWLLSGDHRLKDMLYHGSASDQNEDAQELLRYTDERDLASWSRNNNIHLHTMTDYEQQNLNLSAPCNADSSSEMSLLKAPAEDPSSRLWFPDTTSSMASFNILPDQSSRTLYSSSRCNVYHDLESFAMFPNLSSEPTQPLFPSEVYHNLASFAVSTNPSSYGFFSTTSPKNDSYFADYPTHAMTAHQP</sequence>
<reference evidence="1 2" key="1">
    <citation type="submission" date="2018-02" db="EMBL/GenBank/DDBJ databases">
        <title>The genomes of Aspergillus section Nigri reveals drivers in fungal speciation.</title>
        <authorList>
            <consortium name="DOE Joint Genome Institute"/>
            <person name="Vesth T.C."/>
            <person name="Nybo J."/>
            <person name="Theobald S."/>
            <person name="Brandl J."/>
            <person name="Frisvad J.C."/>
            <person name="Nielsen K.F."/>
            <person name="Lyhne E.K."/>
            <person name="Kogle M.E."/>
            <person name="Kuo A."/>
            <person name="Riley R."/>
            <person name="Clum A."/>
            <person name="Nolan M."/>
            <person name="Lipzen A."/>
            <person name="Salamov A."/>
            <person name="Henrissat B."/>
            <person name="Wiebenga A."/>
            <person name="De vries R.P."/>
            <person name="Grigoriev I.V."/>
            <person name="Mortensen U.H."/>
            <person name="Andersen M.R."/>
            <person name="Baker S.E."/>
        </authorList>
    </citation>
    <scope>NUCLEOTIDE SEQUENCE [LARGE SCALE GENOMIC DNA]</scope>
    <source>
        <strain evidence="1 2">CBS 121593</strain>
    </source>
</reference>
<dbReference type="STRING" id="1448316.A0A395HAG8"/>
<dbReference type="VEuPathDB" id="FungiDB:BO80DRAFT_470879"/>
<gene>
    <name evidence="1" type="ORF">BO80DRAFT_470879</name>
</gene>
<dbReference type="AlphaFoldDB" id="A0A395HAG8"/>
<proteinExistence type="predicted"/>
<dbReference type="Proteomes" id="UP000249402">
    <property type="component" value="Unassembled WGS sequence"/>
</dbReference>
<dbReference type="GeneID" id="37227946"/>
<name>A0A395HAG8_9EURO</name>
<dbReference type="RefSeq" id="XP_025577521.1">
    <property type="nucleotide sequence ID" value="XM_025723081.1"/>
</dbReference>
<evidence type="ECO:0000313" key="2">
    <source>
        <dbReference type="Proteomes" id="UP000249402"/>
    </source>
</evidence>